<gene>
    <name evidence="2" type="ORF">M9Y10_006798</name>
</gene>
<protein>
    <submittedName>
        <fullName evidence="2">Uncharacterized protein</fullName>
    </submittedName>
</protein>
<sequence>MMTNQINMFQASLLNKRREISSGTDPLMMATVMINYLPKLQDFAEHTVFLKNDEKIIQRLIQFIKSIPFNNYGVHINKSDQLDAVKQYYEKLFIPIRKTIEKRYSNQMMPPQQNPAQNQQVPGAQQQMLQQLMQQGMQRQMQQLLLQQLQRAQITPAMSQQMSPGFRSVNKSVNQDESNKSPSVKTSSLFLTKAPSISSDNQVQKQQQISSSVQPRKLEFHHESFSEEPDQNFLKKFKTFEQKSESRRHRKYPRSHNKIEAVVSDILADEDPQRVQQLSRSLSRIASRKARKLAEFLADEERNEEYELQGCPYMYAPQYSPFSQNAMMTQQQTQLMQMIQMNNANQAQFNLQMAHQTQLLQQMKRKKRRDQK</sequence>
<feature type="region of interest" description="Disordered" evidence="1">
    <location>
        <begin position="156"/>
        <end position="215"/>
    </location>
</feature>
<keyword evidence="3" id="KW-1185">Reference proteome</keyword>
<feature type="compositionally biased region" description="Polar residues" evidence="1">
    <location>
        <begin position="156"/>
        <end position="190"/>
    </location>
</feature>
<dbReference type="EMBL" id="JAPFFF010000012">
    <property type="protein sequence ID" value="KAK8876580.1"/>
    <property type="molecule type" value="Genomic_DNA"/>
</dbReference>
<name>A0ABR2JH76_9EUKA</name>
<dbReference type="Proteomes" id="UP001470230">
    <property type="component" value="Unassembled WGS sequence"/>
</dbReference>
<organism evidence="2 3">
    <name type="scientific">Tritrichomonas musculus</name>
    <dbReference type="NCBI Taxonomy" id="1915356"/>
    <lineage>
        <taxon>Eukaryota</taxon>
        <taxon>Metamonada</taxon>
        <taxon>Parabasalia</taxon>
        <taxon>Tritrichomonadida</taxon>
        <taxon>Tritrichomonadidae</taxon>
        <taxon>Tritrichomonas</taxon>
    </lineage>
</organism>
<proteinExistence type="predicted"/>
<feature type="region of interest" description="Disordered" evidence="1">
    <location>
        <begin position="108"/>
        <end position="127"/>
    </location>
</feature>
<comment type="caution">
    <text evidence="2">The sequence shown here is derived from an EMBL/GenBank/DDBJ whole genome shotgun (WGS) entry which is preliminary data.</text>
</comment>
<reference evidence="2 3" key="1">
    <citation type="submission" date="2024-04" db="EMBL/GenBank/DDBJ databases">
        <title>Tritrichomonas musculus Genome.</title>
        <authorList>
            <person name="Alves-Ferreira E."/>
            <person name="Grigg M."/>
            <person name="Lorenzi H."/>
            <person name="Galac M."/>
        </authorList>
    </citation>
    <scope>NUCLEOTIDE SEQUENCE [LARGE SCALE GENOMIC DNA]</scope>
    <source>
        <strain evidence="2 3">EAF2021</strain>
    </source>
</reference>
<evidence type="ECO:0000256" key="1">
    <source>
        <dbReference type="SAM" id="MobiDB-lite"/>
    </source>
</evidence>
<evidence type="ECO:0000313" key="2">
    <source>
        <dbReference type="EMBL" id="KAK8876580.1"/>
    </source>
</evidence>
<feature type="compositionally biased region" description="Low complexity" evidence="1">
    <location>
        <begin position="197"/>
        <end position="214"/>
    </location>
</feature>
<evidence type="ECO:0000313" key="3">
    <source>
        <dbReference type="Proteomes" id="UP001470230"/>
    </source>
</evidence>
<accession>A0ABR2JH76</accession>